<evidence type="ECO:0000256" key="2">
    <source>
        <dbReference type="ARBA" id="ARBA00011955"/>
    </source>
</evidence>
<dbReference type="Proteomes" id="UP000597761">
    <property type="component" value="Unassembled WGS sequence"/>
</dbReference>
<evidence type="ECO:0000313" key="11">
    <source>
        <dbReference type="EMBL" id="GGC82390.1"/>
    </source>
</evidence>
<keyword evidence="6" id="KW-0479">Metal-binding</keyword>
<comment type="catalytic activity">
    <reaction evidence="10">
        <text>L-threonyl-[protein] + FAD = FMN-L-threonyl-[protein] + AMP + H(+)</text>
        <dbReference type="Rhea" id="RHEA:36847"/>
        <dbReference type="Rhea" id="RHEA-COMP:11060"/>
        <dbReference type="Rhea" id="RHEA-COMP:11061"/>
        <dbReference type="ChEBI" id="CHEBI:15378"/>
        <dbReference type="ChEBI" id="CHEBI:30013"/>
        <dbReference type="ChEBI" id="CHEBI:57692"/>
        <dbReference type="ChEBI" id="CHEBI:74257"/>
        <dbReference type="ChEBI" id="CHEBI:456215"/>
        <dbReference type="EC" id="2.7.1.180"/>
    </reaction>
</comment>
<keyword evidence="12" id="KW-1185">Reference proteome</keyword>
<name>A0ABQ1NPQ0_9MICC</name>
<evidence type="ECO:0000256" key="10">
    <source>
        <dbReference type="ARBA" id="ARBA00048540"/>
    </source>
</evidence>
<evidence type="ECO:0000256" key="4">
    <source>
        <dbReference type="ARBA" id="ARBA00022630"/>
    </source>
</evidence>
<dbReference type="PANTHER" id="PTHR30040:SF2">
    <property type="entry name" value="FAD:PROTEIN FMN TRANSFERASE"/>
    <property type="match status" value="1"/>
</dbReference>
<keyword evidence="5" id="KW-0808">Transferase</keyword>
<dbReference type="SUPFAM" id="SSF143631">
    <property type="entry name" value="ApbE-like"/>
    <property type="match status" value="1"/>
</dbReference>
<evidence type="ECO:0000256" key="3">
    <source>
        <dbReference type="ARBA" id="ARBA00016337"/>
    </source>
</evidence>
<evidence type="ECO:0000256" key="9">
    <source>
        <dbReference type="ARBA" id="ARBA00031306"/>
    </source>
</evidence>
<dbReference type="InterPro" id="IPR024932">
    <property type="entry name" value="ApbE"/>
</dbReference>
<dbReference type="RefSeq" id="WP_229659737.1">
    <property type="nucleotide sequence ID" value="NZ_BMJI01000002.1"/>
</dbReference>
<dbReference type="InterPro" id="IPR003374">
    <property type="entry name" value="ApbE-like_sf"/>
</dbReference>
<proteinExistence type="predicted"/>
<keyword evidence="7" id="KW-0274">FAD</keyword>
<evidence type="ECO:0000313" key="12">
    <source>
        <dbReference type="Proteomes" id="UP000597761"/>
    </source>
</evidence>
<evidence type="ECO:0000256" key="8">
    <source>
        <dbReference type="ARBA" id="ARBA00022842"/>
    </source>
</evidence>
<dbReference type="EC" id="2.7.1.180" evidence="2"/>
<organism evidence="11 12">
    <name type="scientific">Tersicoccus solisilvae</name>
    <dbReference type="NCBI Taxonomy" id="1882339"/>
    <lineage>
        <taxon>Bacteria</taxon>
        <taxon>Bacillati</taxon>
        <taxon>Actinomycetota</taxon>
        <taxon>Actinomycetes</taxon>
        <taxon>Micrococcales</taxon>
        <taxon>Micrococcaceae</taxon>
        <taxon>Tersicoccus</taxon>
    </lineage>
</organism>
<evidence type="ECO:0000256" key="7">
    <source>
        <dbReference type="ARBA" id="ARBA00022827"/>
    </source>
</evidence>
<gene>
    <name evidence="11" type="ORF">GCM10011512_06410</name>
</gene>
<sequence>MSAETATSRAFGLPAVLPGSVRTARAWVRQVMGLPVSVHVRAADPARADIDDAVDALFDDLRRADDVFSLWRPDSALSRIRRGELAVEAADPWLAQVQDVARRAVEATGGLYSTDLTGPDGTRGWDPTGIVKGWAVEQAAAHLRAVPGIAFSVNAGGDLVCGRGPAAALVDSAWRIGVERPGTPGGIATVITVTEGALATSGTAARGRHIIDPRTDAAADARHTSVTVAGPELTWADAWATACFLDPHALAAAGPAWSAYRVVSVTG</sequence>
<keyword evidence="4" id="KW-0285">Flavoprotein</keyword>
<comment type="cofactor">
    <cofactor evidence="1">
        <name>Mg(2+)</name>
        <dbReference type="ChEBI" id="CHEBI:18420"/>
    </cofactor>
</comment>
<accession>A0ABQ1NPQ0</accession>
<evidence type="ECO:0000256" key="6">
    <source>
        <dbReference type="ARBA" id="ARBA00022723"/>
    </source>
</evidence>
<comment type="caution">
    <text evidence="11">The sequence shown here is derived from an EMBL/GenBank/DDBJ whole genome shotgun (WGS) entry which is preliminary data.</text>
</comment>
<evidence type="ECO:0000256" key="5">
    <source>
        <dbReference type="ARBA" id="ARBA00022679"/>
    </source>
</evidence>
<dbReference type="PANTHER" id="PTHR30040">
    <property type="entry name" value="THIAMINE BIOSYNTHESIS LIPOPROTEIN APBE"/>
    <property type="match status" value="1"/>
</dbReference>
<dbReference type="Gene3D" id="3.10.520.10">
    <property type="entry name" value="ApbE-like domains"/>
    <property type="match status" value="2"/>
</dbReference>
<reference evidence="12" key="1">
    <citation type="journal article" date="2019" name="Int. J. Syst. Evol. Microbiol.">
        <title>The Global Catalogue of Microorganisms (GCM) 10K type strain sequencing project: providing services to taxonomists for standard genome sequencing and annotation.</title>
        <authorList>
            <consortium name="The Broad Institute Genomics Platform"/>
            <consortium name="The Broad Institute Genome Sequencing Center for Infectious Disease"/>
            <person name="Wu L."/>
            <person name="Ma J."/>
        </authorList>
    </citation>
    <scope>NUCLEOTIDE SEQUENCE [LARGE SCALE GENOMIC DNA]</scope>
    <source>
        <strain evidence="12">CGMCC 1.15480</strain>
    </source>
</reference>
<keyword evidence="8" id="KW-0460">Magnesium</keyword>
<dbReference type="Pfam" id="PF02424">
    <property type="entry name" value="ApbE"/>
    <property type="match status" value="2"/>
</dbReference>
<protein>
    <recommendedName>
        <fullName evidence="3">FAD:protein FMN transferase</fullName>
        <ecNumber evidence="2">2.7.1.180</ecNumber>
    </recommendedName>
    <alternativeName>
        <fullName evidence="9">Flavin transferase</fullName>
    </alternativeName>
</protein>
<dbReference type="EMBL" id="BMJI01000002">
    <property type="protein sequence ID" value="GGC82390.1"/>
    <property type="molecule type" value="Genomic_DNA"/>
</dbReference>
<evidence type="ECO:0000256" key="1">
    <source>
        <dbReference type="ARBA" id="ARBA00001946"/>
    </source>
</evidence>